<evidence type="ECO:0000256" key="3">
    <source>
        <dbReference type="ARBA" id="ARBA00023211"/>
    </source>
</evidence>
<dbReference type="AlphaFoldDB" id="A0A919VTC3"/>
<dbReference type="PANTHER" id="PTHR43782:SF3">
    <property type="entry name" value="ARGINASE"/>
    <property type="match status" value="1"/>
</dbReference>
<dbReference type="GO" id="GO:0030145">
    <property type="term" value="F:manganese ion binding"/>
    <property type="evidence" value="ECO:0007669"/>
    <property type="project" value="TreeGrafter"/>
</dbReference>
<keyword evidence="2" id="KW-0378">Hydrolase</keyword>
<sequence>MDRAPGALRAGGLLAAFDDRGISVHDLGDLPDFRWRPDPSRPNAQNAGAVLRMASDLAGVVATAPGMPLVLGGDSTATWGLVAGTGSPALVYIDGTPGLHTPETRPVGNLSSMVLAHLLGLPGCDLTLAAFASVPPRRVVLYGEDLPVDDPQLRVADRLRLSRISANEVHAGPAKSAARARFAVEDAAEHFVVHVAADVLAFARAPYADEPQPGGLSLQELTGTLAVLTASPQFTGLALTNVNPDHVPDEPGLAPLIEALTAGLA</sequence>
<evidence type="ECO:0000256" key="2">
    <source>
        <dbReference type="ARBA" id="ARBA00022801"/>
    </source>
</evidence>
<dbReference type="PANTHER" id="PTHR43782">
    <property type="entry name" value="ARGINASE"/>
    <property type="match status" value="1"/>
</dbReference>
<dbReference type="Gene3D" id="3.40.800.10">
    <property type="entry name" value="Ureohydrolase domain"/>
    <property type="match status" value="1"/>
</dbReference>
<proteinExistence type="inferred from homology"/>
<dbReference type="Proteomes" id="UP000680865">
    <property type="component" value="Unassembled WGS sequence"/>
</dbReference>
<dbReference type="Pfam" id="PF00491">
    <property type="entry name" value="Arginase"/>
    <property type="match status" value="1"/>
</dbReference>
<organism evidence="5 6">
    <name type="scientific">Winogradskya consettensis</name>
    <dbReference type="NCBI Taxonomy" id="113560"/>
    <lineage>
        <taxon>Bacteria</taxon>
        <taxon>Bacillati</taxon>
        <taxon>Actinomycetota</taxon>
        <taxon>Actinomycetes</taxon>
        <taxon>Micromonosporales</taxon>
        <taxon>Micromonosporaceae</taxon>
        <taxon>Winogradskya</taxon>
    </lineage>
</organism>
<evidence type="ECO:0000313" key="6">
    <source>
        <dbReference type="Proteomes" id="UP000680865"/>
    </source>
</evidence>
<evidence type="ECO:0000256" key="4">
    <source>
        <dbReference type="PROSITE-ProRule" id="PRU00742"/>
    </source>
</evidence>
<keyword evidence="3" id="KW-0464">Manganese</keyword>
<dbReference type="InterPro" id="IPR006035">
    <property type="entry name" value="Ureohydrolase"/>
</dbReference>
<accession>A0A919VTC3</accession>
<dbReference type="InterPro" id="IPR023696">
    <property type="entry name" value="Ureohydrolase_dom_sf"/>
</dbReference>
<keyword evidence="1" id="KW-0479">Metal-binding</keyword>
<reference evidence="5" key="1">
    <citation type="submission" date="2021-03" db="EMBL/GenBank/DDBJ databases">
        <title>Whole genome shotgun sequence of Actinoplanes consettensis NBRC 14913.</title>
        <authorList>
            <person name="Komaki H."/>
            <person name="Tamura T."/>
        </authorList>
    </citation>
    <scope>NUCLEOTIDE SEQUENCE</scope>
    <source>
        <strain evidence="5">NBRC 14913</strain>
    </source>
</reference>
<dbReference type="EMBL" id="BOQP01000025">
    <property type="protein sequence ID" value="GIM75821.1"/>
    <property type="molecule type" value="Genomic_DNA"/>
</dbReference>
<dbReference type="PROSITE" id="PS51409">
    <property type="entry name" value="ARGINASE_2"/>
    <property type="match status" value="1"/>
</dbReference>
<keyword evidence="6" id="KW-1185">Reference proteome</keyword>
<gene>
    <name evidence="5" type="ORF">Aco04nite_47250</name>
</gene>
<dbReference type="SUPFAM" id="SSF52768">
    <property type="entry name" value="Arginase/deacetylase"/>
    <property type="match status" value="1"/>
</dbReference>
<comment type="similarity">
    <text evidence="4">Belongs to the arginase family.</text>
</comment>
<comment type="caution">
    <text evidence="5">The sequence shown here is derived from an EMBL/GenBank/DDBJ whole genome shotgun (WGS) entry which is preliminary data.</text>
</comment>
<dbReference type="GO" id="GO:0005737">
    <property type="term" value="C:cytoplasm"/>
    <property type="evidence" value="ECO:0007669"/>
    <property type="project" value="TreeGrafter"/>
</dbReference>
<evidence type="ECO:0000256" key="1">
    <source>
        <dbReference type="ARBA" id="ARBA00022723"/>
    </source>
</evidence>
<evidence type="ECO:0000313" key="5">
    <source>
        <dbReference type="EMBL" id="GIM75821.1"/>
    </source>
</evidence>
<name>A0A919VTC3_9ACTN</name>
<dbReference type="GO" id="GO:0004053">
    <property type="term" value="F:arginase activity"/>
    <property type="evidence" value="ECO:0007669"/>
    <property type="project" value="TreeGrafter"/>
</dbReference>
<protein>
    <submittedName>
        <fullName evidence="5">Arginase</fullName>
    </submittedName>
</protein>